<dbReference type="PRINTS" id="PR00657">
    <property type="entry name" value="CCCHEMOKINER"/>
</dbReference>
<dbReference type="GO" id="GO:0009897">
    <property type="term" value="C:external side of plasma membrane"/>
    <property type="evidence" value="ECO:0007669"/>
    <property type="project" value="TreeGrafter"/>
</dbReference>
<dbReference type="InterPro" id="IPR050119">
    <property type="entry name" value="CCR1-9-like"/>
</dbReference>
<evidence type="ECO:0000256" key="7">
    <source>
        <dbReference type="ARBA" id="ARBA00023040"/>
    </source>
</evidence>
<evidence type="ECO:0000256" key="14">
    <source>
        <dbReference type="SAM" id="MobiDB-lite"/>
    </source>
</evidence>
<dbReference type="PRINTS" id="PR00237">
    <property type="entry name" value="GPCRRHODOPSN"/>
</dbReference>
<accession>Q802H1</accession>
<comment type="similarity">
    <text evidence="13">Belongs to the G-protein coupled receptor 1 family.</text>
</comment>
<keyword evidence="7 13" id="KW-0297">G-protein coupled receptor</keyword>
<dbReference type="SUPFAM" id="SSF81321">
    <property type="entry name" value="Family A G protein-coupled receptor-like"/>
    <property type="match status" value="1"/>
</dbReference>
<dbReference type="EMBL" id="AY178969">
    <property type="protein sequence ID" value="AAO21209.1"/>
    <property type="molecule type" value="mRNA"/>
</dbReference>
<dbReference type="Pfam" id="PF00001">
    <property type="entry name" value="7tm_1"/>
    <property type="match status" value="1"/>
</dbReference>
<comment type="subcellular location">
    <subcellularLocation>
        <location evidence="2">Cell membrane</location>
        <topology evidence="2">Multi-pass membrane protein</topology>
    </subcellularLocation>
    <subcellularLocation>
        <location evidence="1">Early endosome</location>
    </subcellularLocation>
</comment>
<keyword evidence="3" id="KW-1003">Cell membrane</keyword>
<dbReference type="GO" id="GO:0019722">
    <property type="term" value="P:calcium-mediated signaling"/>
    <property type="evidence" value="ECO:0007669"/>
    <property type="project" value="TreeGrafter"/>
</dbReference>
<evidence type="ECO:0000256" key="9">
    <source>
        <dbReference type="ARBA" id="ARBA00023157"/>
    </source>
</evidence>
<feature type="region of interest" description="Disordered" evidence="14">
    <location>
        <begin position="349"/>
        <end position="374"/>
    </location>
</feature>
<gene>
    <name evidence="17" type="primary">CXCR4</name>
</gene>
<feature type="compositionally biased region" description="Low complexity" evidence="14">
    <location>
        <begin position="360"/>
        <end position="374"/>
    </location>
</feature>
<feature type="transmembrane region" description="Helical" evidence="15">
    <location>
        <begin position="162"/>
        <end position="180"/>
    </location>
</feature>
<evidence type="ECO:0000256" key="3">
    <source>
        <dbReference type="ARBA" id="ARBA00022475"/>
    </source>
</evidence>
<dbReference type="GO" id="GO:0060326">
    <property type="term" value="P:cell chemotaxis"/>
    <property type="evidence" value="ECO:0007669"/>
    <property type="project" value="TreeGrafter"/>
</dbReference>
<evidence type="ECO:0000256" key="5">
    <source>
        <dbReference type="ARBA" id="ARBA00022753"/>
    </source>
</evidence>
<dbReference type="InterPro" id="IPR017452">
    <property type="entry name" value="GPCR_Rhodpsn_7TM"/>
</dbReference>
<dbReference type="InterPro" id="IPR000276">
    <property type="entry name" value="GPCR_Rhodpsn"/>
</dbReference>
<keyword evidence="10 13" id="KW-0675">Receptor</keyword>
<dbReference type="AlphaFoldDB" id="Q802H1"/>
<organism evidence="17">
    <name type="scientific">Petromyzon marinus</name>
    <name type="common">Sea lamprey</name>
    <dbReference type="NCBI Taxonomy" id="7757"/>
    <lineage>
        <taxon>Eukaryota</taxon>
        <taxon>Metazoa</taxon>
        <taxon>Chordata</taxon>
        <taxon>Craniata</taxon>
        <taxon>Vertebrata</taxon>
        <taxon>Cyclostomata</taxon>
        <taxon>Hyperoartia</taxon>
        <taxon>Petromyzontiformes</taxon>
        <taxon>Petromyzontidae</taxon>
        <taxon>Petromyzon</taxon>
    </lineage>
</organism>
<evidence type="ECO:0000256" key="6">
    <source>
        <dbReference type="ARBA" id="ARBA00022989"/>
    </source>
</evidence>
<keyword evidence="11" id="KW-0325">Glycoprotein</keyword>
<dbReference type="GO" id="GO:0019957">
    <property type="term" value="F:C-C chemokine binding"/>
    <property type="evidence" value="ECO:0007669"/>
    <property type="project" value="TreeGrafter"/>
</dbReference>
<keyword evidence="6 15" id="KW-1133">Transmembrane helix</keyword>
<evidence type="ECO:0000256" key="12">
    <source>
        <dbReference type="ARBA" id="ARBA00023224"/>
    </source>
</evidence>
<dbReference type="CDD" id="cd15179">
    <property type="entry name" value="7tmA_CXCR4"/>
    <property type="match status" value="1"/>
</dbReference>
<dbReference type="PANTHER" id="PTHR10489:SF932">
    <property type="entry name" value="G-PROTEIN COUPLED RECEPTORS FAMILY 1 PROFILE DOMAIN-CONTAINING PROTEIN"/>
    <property type="match status" value="1"/>
</dbReference>
<evidence type="ECO:0000256" key="1">
    <source>
        <dbReference type="ARBA" id="ARBA00004412"/>
    </source>
</evidence>
<keyword evidence="4 13" id="KW-0812">Transmembrane</keyword>
<proteinExistence type="evidence at transcript level"/>
<dbReference type="GO" id="GO:0007204">
    <property type="term" value="P:positive regulation of cytosolic calcium ion concentration"/>
    <property type="evidence" value="ECO:0007669"/>
    <property type="project" value="TreeGrafter"/>
</dbReference>
<keyword evidence="8 15" id="KW-0472">Membrane</keyword>
<dbReference type="GO" id="GO:0005769">
    <property type="term" value="C:early endosome"/>
    <property type="evidence" value="ECO:0007669"/>
    <property type="project" value="UniProtKB-SubCell"/>
</dbReference>
<protein>
    <submittedName>
        <fullName evidence="17">Chemokine receptor CXCR4</fullName>
    </submittedName>
</protein>
<dbReference type="Gene3D" id="1.20.1070.10">
    <property type="entry name" value="Rhodopsin 7-helix transmembrane proteins"/>
    <property type="match status" value="1"/>
</dbReference>
<feature type="domain" description="G-protein coupled receptors family 1 profile" evidence="16">
    <location>
        <begin position="66"/>
        <end position="319"/>
    </location>
</feature>
<keyword evidence="9" id="KW-1015">Disulfide bond</keyword>
<dbReference type="InterPro" id="IPR000355">
    <property type="entry name" value="Chemokine_rcpt"/>
</dbReference>
<feature type="transmembrane region" description="Helical" evidence="15">
    <location>
        <begin position="113"/>
        <end position="141"/>
    </location>
</feature>
<evidence type="ECO:0000256" key="10">
    <source>
        <dbReference type="ARBA" id="ARBA00023170"/>
    </source>
</evidence>
<dbReference type="PRINTS" id="PR00645">
    <property type="entry name" value="CXCCHMKINER4"/>
</dbReference>
<dbReference type="InterPro" id="IPR001277">
    <property type="entry name" value="CXCR4/ACKR2"/>
</dbReference>
<evidence type="ECO:0000259" key="16">
    <source>
        <dbReference type="PROSITE" id="PS50262"/>
    </source>
</evidence>
<keyword evidence="5" id="KW-0967">Endosome</keyword>
<dbReference type="GO" id="GO:0006955">
    <property type="term" value="P:immune response"/>
    <property type="evidence" value="ECO:0007669"/>
    <property type="project" value="TreeGrafter"/>
</dbReference>
<name>Q802H1_PETMA</name>
<dbReference type="GO" id="GO:0016493">
    <property type="term" value="F:C-C chemokine receptor activity"/>
    <property type="evidence" value="ECO:0007669"/>
    <property type="project" value="TreeGrafter"/>
</dbReference>
<dbReference type="PROSITE" id="PS50262">
    <property type="entry name" value="G_PROTEIN_RECEP_F1_2"/>
    <property type="match status" value="1"/>
</dbReference>
<feature type="transmembrane region" description="Helical" evidence="15">
    <location>
        <begin position="297"/>
        <end position="322"/>
    </location>
</feature>
<evidence type="ECO:0000256" key="8">
    <source>
        <dbReference type="ARBA" id="ARBA00023136"/>
    </source>
</evidence>
<evidence type="ECO:0000256" key="2">
    <source>
        <dbReference type="ARBA" id="ARBA00004651"/>
    </source>
</evidence>
<feature type="transmembrane region" description="Helical" evidence="15">
    <location>
        <begin position="221"/>
        <end position="242"/>
    </location>
</feature>
<evidence type="ECO:0000256" key="4">
    <source>
        <dbReference type="ARBA" id="ARBA00022692"/>
    </source>
</evidence>
<evidence type="ECO:0000256" key="11">
    <source>
        <dbReference type="ARBA" id="ARBA00023180"/>
    </source>
</evidence>
<evidence type="ECO:0000256" key="13">
    <source>
        <dbReference type="RuleBase" id="RU000688"/>
    </source>
</evidence>
<reference evidence="17" key="1">
    <citation type="journal article" date="2003" name="Immunogenetics">
        <title>Identification of chemokines and a chemokine receptor in cichlid fish, shark, and lamprey.</title>
        <authorList>
            <person name="Kuroda N."/>
            <person name="Uinuk-ool T.S."/>
            <person name="Sato A."/>
            <person name="Samonte I.E."/>
            <person name="Figueroa F."/>
            <person name="Mayer W.E."/>
            <person name="Klein J."/>
        </authorList>
    </citation>
    <scope>NUCLEOTIDE SEQUENCE</scope>
</reference>
<sequence>MAELMHSISLDEADLLPMGLNDTSELEDNPPRPAATAPTCLAPSQSFHRVFLPVVYGLVCLLGFAGNGLILVILTCFTKKRTSSDLYLMHLAAADLLFVLTMPFWAVGSATEWVFGNVLCCLVNFTFTVNLASSILLLACISIERYLAIVRATKTDKVRRKFATKVTCGAVWALSLLLAMPDLVFSHVYIAPLSGHQLCEHVYPESASELWRTSLRALHHVLAFALPGIVIVFCYVMVIRTLSQLHNHEKRKALKVVVAIVAAFFVCWLPYNVVTLLDTLMRLDAVVNSDCEMEQRLGVAVAVTEGVGFSHCCFIPVLYAFVGKKFKENLARLRGCKACVGTPVASYREGKRQSSNRPHPISSDSDFSTSTIPA</sequence>
<feature type="transmembrane region" description="Helical" evidence="15">
    <location>
        <begin position="254"/>
        <end position="277"/>
    </location>
</feature>
<feature type="transmembrane region" description="Helical" evidence="15">
    <location>
        <begin position="54"/>
        <end position="74"/>
    </location>
</feature>
<feature type="transmembrane region" description="Helical" evidence="15">
    <location>
        <begin position="86"/>
        <end position="107"/>
    </location>
</feature>
<evidence type="ECO:0000256" key="15">
    <source>
        <dbReference type="SAM" id="Phobius"/>
    </source>
</evidence>
<evidence type="ECO:0000313" key="17">
    <source>
        <dbReference type="EMBL" id="AAO21209.1"/>
    </source>
</evidence>
<dbReference type="PROSITE" id="PS00237">
    <property type="entry name" value="G_PROTEIN_RECEP_F1_1"/>
    <property type="match status" value="1"/>
</dbReference>
<keyword evidence="12 13" id="KW-0807">Transducer</keyword>
<dbReference type="PANTHER" id="PTHR10489">
    <property type="entry name" value="CELL ADHESION MOLECULE"/>
    <property type="match status" value="1"/>
</dbReference>